<reference evidence="6 7" key="1">
    <citation type="submission" date="2020-08" db="EMBL/GenBank/DDBJ databases">
        <title>Sequencing the genomes of 1000 actinobacteria strains.</title>
        <authorList>
            <person name="Klenk H.-P."/>
        </authorList>
    </citation>
    <scope>NUCLEOTIDE SEQUENCE [LARGE SCALE GENOMIC DNA]</scope>
    <source>
        <strain evidence="6 7">DSM 44230</strain>
    </source>
</reference>
<protein>
    <submittedName>
        <fullName evidence="6">Putative membrane protein YphA (DoxX/SURF4 family)</fullName>
    </submittedName>
</protein>
<feature type="transmembrane region" description="Helical" evidence="5">
    <location>
        <begin position="61"/>
        <end position="79"/>
    </location>
</feature>
<evidence type="ECO:0000256" key="1">
    <source>
        <dbReference type="ARBA" id="ARBA00004141"/>
    </source>
</evidence>
<dbReference type="InterPro" id="IPR032808">
    <property type="entry name" value="DoxX"/>
</dbReference>
<name>A0A7W7FXU2_9PSEU</name>
<comment type="subcellular location">
    <subcellularLocation>
        <location evidence="1">Membrane</location>
        <topology evidence="1">Multi-pass membrane protein</topology>
    </subcellularLocation>
</comment>
<evidence type="ECO:0000256" key="5">
    <source>
        <dbReference type="SAM" id="Phobius"/>
    </source>
</evidence>
<sequence length="134" mass="13623">MTTIAIATATSTAKPASRAGNIALWTLQGLLGAFFLVAAAIPKLVGEATAVGIFSSIGGDWFRLFIGLVELAGAIGLVIPRLAAAAGLGLTLLMVGATYYQVVVFGTPVLAITTVTLGVLAGVVAWARRPRRSA</sequence>
<evidence type="ECO:0000313" key="6">
    <source>
        <dbReference type="EMBL" id="MBB4681008.1"/>
    </source>
</evidence>
<keyword evidence="2 5" id="KW-0812">Transmembrane</keyword>
<feature type="transmembrane region" description="Helical" evidence="5">
    <location>
        <begin position="86"/>
        <end position="103"/>
    </location>
</feature>
<keyword evidence="3 5" id="KW-1133">Transmembrane helix</keyword>
<feature type="transmembrane region" description="Helical" evidence="5">
    <location>
        <begin position="22"/>
        <end position="41"/>
    </location>
</feature>
<dbReference type="GO" id="GO:0016020">
    <property type="term" value="C:membrane"/>
    <property type="evidence" value="ECO:0007669"/>
    <property type="project" value="UniProtKB-SubCell"/>
</dbReference>
<dbReference type="AlphaFoldDB" id="A0A7W7FXU2"/>
<accession>A0A7W7FXU2</accession>
<dbReference type="Proteomes" id="UP000533598">
    <property type="component" value="Unassembled WGS sequence"/>
</dbReference>
<feature type="transmembrane region" description="Helical" evidence="5">
    <location>
        <begin position="109"/>
        <end position="127"/>
    </location>
</feature>
<evidence type="ECO:0000256" key="2">
    <source>
        <dbReference type="ARBA" id="ARBA00022692"/>
    </source>
</evidence>
<gene>
    <name evidence="6" type="ORF">HNR67_007126</name>
</gene>
<evidence type="ECO:0000256" key="3">
    <source>
        <dbReference type="ARBA" id="ARBA00022989"/>
    </source>
</evidence>
<keyword evidence="7" id="KW-1185">Reference proteome</keyword>
<evidence type="ECO:0000313" key="7">
    <source>
        <dbReference type="Proteomes" id="UP000533598"/>
    </source>
</evidence>
<keyword evidence="4 5" id="KW-0472">Membrane</keyword>
<comment type="caution">
    <text evidence="6">The sequence shown here is derived from an EMBL/GenBank/DDBJ whole genome shotgun (WGS) entry which is preliminary data.</text>
</comment>
<dbReference type="Pfam" id="PF13564">
    <property type="entry name" value="DoxX_2"/>
    <property type="match status" value="1"/>
</dbReference>
<evidence type="ECO:0000256" key="4">
    <source>
        <dbReference type="ARBA" id="ARBA00023136"/>
    </source>
</evidence>
<dbReference type="EMBL" id="JACHMH010000001">
    <property type="protein sequence ID" value="MBB4681008.1"/>
    <property type="molecule type" value="Genomic_DNA"/>
</dbReference>
<proteinExistence type="predicted"/>
<dbReference type="RefSeq" id="WP_185007232.1">
    <property type="nucleotide sequence ID" value="NZ_BAAAUI010000039.1"/>
</dbReference>
<organism evidence="6 7">
    <name type="scientific">Crossiella cryophila</name>
    <dbReference type="NCBI Taxonomy" id="43355"/>
    <lineage>
        <taxon>Bacteria</taxon>
        <taxon>Bacillati</taxon>
        <taxon>Actinomycetota</taxon>
        <taxon>Actinomycetes</taxon>
        <taxon>Pseudonocardiales</taxon>
        <taxon>Pseudonocardiaceae</taxon>
        <taxon>Crossiella</taxon>
    </lineage>
</organism>